<evidence type="ECO:0000313" key="8">
    <source>
        <dbReference type="Proteomes" id="UP000234483"/>
    </source>
</evidence>
<dbReference type="Gene3D" id="1.10.760.10">
    <property type="entry name" value="Cytochrome c-like domain"/>
    <property type="match status" value="1"/>
</dbReference>
<gene>
    <name evidence="6" type="ORF">C1707_15265</name>
    <name evidence="7" type="ORF">CFHF_06260</name>
</gene>
<evidence type="ECO:0000256" key="1">
    <source>
        <dbReference type="ARBA" id="ARBA00022617"/>
    </source>
</evidence>
<evidence type="ECO:0000313" key="9">
    <source>
        <dbReference type="Proteomes" id="UP000281192"/>
    </source>
</evidence>
<keyword evidence="3 4" id="KW-0408">Iron</keyword>
<dbReference type="EMBL" id="CP026100">
    <property type="protein sequence ID" value="AYV47511.1"/>
    <property type="molecule type" value="Genomic_DNA"/>
</dbReference>
<accession>A0A2N5CX16</accession>
<evidence type="ECO:0000256" key="4">
    <source>
        <dbReference type="PROSITE-ProRule" id="PRU00433"/>
    </source>
</evidence>
<dbReference type="GO" id="GO:0009055">
    <property type="term" value="F:electron transfer activity"/>
    <property type="evidence" value="ECO:0007669"/>
    <property type="project" value="InterPro"/>
</dbReference>
<keyword evidence="2 4" id="KW-0479">Metal-binding</keyword>
<keyword evidence="9" id="KW-1185">Reference proteome</keyword>
<protein>
    <submittedName>
        <fullName evidence="7">Cytochrome C</fullName>
    </submittedName>
</protein>
<dbReference type="GO" id="GO:0046872">
    <property type="term" value="F:metal ion binding"/>
    <property type="evidence" value="ECO:0007669"/>
    <property type="project" value="UniProtKB-KW"/>
</dbReference>
<reference evidence="6 9" key="2">
    <citation type="submission" date="2018-01" db="EMBL/GenBank/DDBJ databases">
        <title>Complete genome sequence of Caulobacter flavus RHGG3.</title>
        <authorList>
            <person name="Yang E."/>
        </authorList>
    </citation>
    <scope>NUCLEOTIDE SEQUENCE [LARGE SCALE GENOMIC DNA]</scope>
    <source>
        <strain evidence="6 9">RHGG3</strain>
    </source>
</reference>
<name>A0A2N5CX16_9CAUL</name>
<sequence length="118" mass="12414">MIGLAGVTLVACADKPVPSRQLTGANPTEGLRVIQAEGCGTCHRIPGVQWPRGAVGGSLDNLQAQAMIAGRFPNRPDVMVAWLRDAPAMAPDTAMPASRLTQDQARDVAAYLYSLDAD</sequence>
<evidence type="ECO:0000313" key="7">
    <source>
        <dbReference type="EMBL" id="PLR18352.1"/>
    </source>
</evidence>
<dbReference type="Pfam" id="PF00034">
    <property type="entry name" value="Cytochrom_C"/>
    <property type="match status" value="1"/>
</dbReference>
<organism evidence="7 8">
    <name type="scientific">Caulobacter flavus</name>
    <dbReference type="NCBI Taxonomy" id="1679497"/>
    <lineage>
        <taxon>Bacteria</taxon>
        <taxon>Pseudomonadati</taxon>
        <taxon>Pseudomonadota</taxon>
        <taxon>Alphaproteobacteria</taxon>
        <taxon>Caulobacterales</taxon>
        <taxon>Caulobacteraceae</taxon>
        <taxon>Caulobacter</taxon>
    </lineage>
</organism>
<evidence type="ECO:0000256" key="2">
    <source>
        <dbReference type="ARBA" id="ARBA00022723"/>
    </source>
</evidence>
<proteinExistence type="predicted"/>
<dbReference type="EMBL" id="PJRQ01000011">
    <property type="protein sequence ID" value="PLR18352.1"/>
    <property type="molecule type" value="Genomic_DNA"/>
</dbReference>
<dbReference type="GO" id="GO:0020037">
    <property type="term" value="F:heme binding"/>
    <property type="evidence" value="ECO:0007669"/>
    <property type="project" value="InterPro"/>
</dbReference>
<dbReference type="OrthoDB" id="9794982at2"/>
<dbReference type="RefSeq" id="WP_101712161.1">
    <property type="nucleotide sequence ID" value="NZ_CP026100.1"/>
</dbReference>
<feature type="domain" description="Cytochrome c" evidence="5">
    <location>
        <begin position="25"/>
        <end position="116"/>
    </location>
</feature>
<evidence type="ECO:0000313" key="6">
    <source>
        <dbReference type="EMBL" id="AYV47511.1"/>
    </source>
</evidence>
<reference evidence="7 8" key="1">
    <citation type="submission" date="2017-12" db="EMBL/GenBank/DDBJ databases">
        <title>The genome sequence of Caulobacter flavus CGMCC1 15093.</title>
        <authorList>
            <person name="Gao J."/>
            <person name="Mao X."/>
            <person name="Sun J."/>
        </authorList>
    </citation>
    <scope>NUCLEOTIDE SEQUENCE [LARGE SCALE GENOMIC DNA]</scope>
    <source>
        <strain evidence="7 8">CGMCC1 15093</strain>
    </source>
</reference>
<dbReference type="SUPFAM" id="SSF46626">
    <property type="entry name" value="Cytochrome c"/>
    <property type="match status" value="1"/>
</dbReference>
<dbReference type="InterPro" id="IPR009056">
    <property type="entry name" value="Cyt_c-like_dom"/>
</dbReference>
<dbReference type="Proteomes" id="UP000234483">
    <property type="component" value="Unassembled WGS sequence"/>
</dbReference>
<dbReference type="PROSITE" id="PS51007">
    <property type="entry name" value="CYTC"/>
    <property type="match status" value="1"/>
</dbReference>
<dbReference type="Proteomes" id="UP000281192">
    <property type="component" value="Chromosome"/>
</dbReference>
<dbReference type="AlphaFoldDB" id="A0A2N5CX16"/>
<dbReference type="InterPro" id="IPR036909">
    <property type="entry name" value="Cyt_c-like_dom_sf"/>
</dbReference>
<evidence type="ECO:0000259" key="5">
    <source>
        <dbReference type="PROSITE" id="PS51007"/>
    </source>
</evidence>
<evidence type="ECO:0000256" key="3">
    <source>
        <dbReference type="ARBA" id="ARBA00023004"/>
    </source>
</evidence>
<dbReference type="KEGG" id="cfh:C1707_15265"/>
<keyword evidence="1 4" id="KW-0349">Heme</keyword>